<evidence type="ECO:0000313" key="2">
    <source>
        <dbReference type="Proteomes" id="UP001138500"/>
    </source>
</evidence>
<sequence>MQNCDNGPFLKIGTQYEFGWCLPNGDTAKDNTNIAHKCDPKFPCNVKGTGCQPPTDPKLKGKSEAVAKC</sequence>
<comment type="caution">
    <text evidence="1">The sequence shown here is derived from an EMBL/GenBank/DDBJ whole genome shotgun (WGS) entry which is preliminary data.</text>
</comment>
<dbReference type="Proteomes" id="UP001138500">
    <property type="component" value="Unassembled WGS sequence"/>
</dbReference>
<reference evidence="1 2" key="1">
    <citation type="journal article" date="2018" name="IMA Fungus">
        <title>IMA Genome-F 10: Nine draft genome sequences of Claviceps purpurea s.lat., including C. arundinis, C. humidiphila, and C. cf. spartinae, pseudomolecules for the pitch canker pathogen Fusarium circinatum, draft genome of Davidsoniella eucalypti, Grosmannia galeiformis, Quambalaria eucalypti, and Teratosphaeria destructans.</title>
        <authorList>
            <person name="Wingfield B.D."/>
            <person name="Liu M."/>
            <person name="Nguyen H.D."/>
            <person name="Lane F.A."/>
            <person name="Morgan S.W."/>
            <person name="De Vos L."/>
            <person name="Wilken P.M."/>
            <person name="Duong T.A."/>
            <person name="Aylward J."/>
            <person name="Coetzee M.P."/>
            <person name="Dadej K."/>
            <person name="De Beer Z.W."/>
            <person name="Findlay W."/>
            <person name="Havenga M."/>
            <person name="Kolarik M."/>
            <person name="Menzies J.G."/>
            <person name="Naidoo K."/>
            <person name="Pochopski O."/>
            <person name="Shoukouhi P."/>
            <person name="Santana Q.C."/>
            <person name="Seifert K.A."/>
            <person name="Soal N."/>
            <person name="Steenkamp E.T."/>
            <person name="Tatham C.T."/>
            <person name="van der Nest M.A."/>
            <person name="Wingfield M.J."/>
        </authorList>
    </citation>
    <scope>NUCLEOTIDE SEQUENCE [LARGE SCALE GENOMIC DNA]</scope>
    <source>
        <strain evidence="1">CMW44962</strain>
    </source>
</reference>
<gene>
    <name evidence="1" type="ORF">Tdes44962_MAKER01458</name>
</gene>
<keyword evidence="2" id="KW-1185">Reference proteome</keyword>
<dbReference type="EMBL" id="RIBY02000335">
    <property type="protein sequence ID" value="KAH9844425.1"/>
    <property type="molecule type" value="Genomic_DNA"/>
</dbReference>
<accession>A0A9W7SZ25</accession>
<reference evidence="1 2" key="2">
    <citation type="journal article" date="2021" name="Curr. Genet.">
        <title>Genetic response to nitrogen starvation in the aggressive Eucalyptus foliar pathogen Teratosphaeria destructans.</title>
        <authorList>
            <person name="Havenga M."/>
            <person name="Wingfield B.D."/>
            <person name="Wingfield M.J."/>
            <person name="Dreyer L.L."/>
            <person name="Roets F."/>
            <person name="Aylward J."/>
        </authorList>
    </citation>
    <scope>NUCLEOTIDE SEQUENCE [LARGE SCALE GENOMIC DNA]</scope>
    <source>
        <strain evidence="1">CMW44962</strain>
    </source>
</reference>
<proteinExistence type="predicted"/>
<evidence type="ECO:0000313" key="1">
    <source>
        <dbReference type="EMBL" id="KAH9844425.1"/>
    </source>
</evidence>
<dbReference type="AlphaFoldDB" id="A0A9W7SZ25"/>
<name>A0A9W7SZ25_9PEZI</name>
<protein>
    <submittedName>
        <fullName evidence="1">Uncharacterized protein</fullName>
    </submittedName>
</protein>
<organism evidence="1 2">
    <name type="scientific">Teratosphaeria destructans</name>
    <dbReference type="NCBI Taxonomy" id="418781"/>
    <lineage>
        <taxon>Eukaryota</taxon>
        <taxon>Fungi</taxon>
        <taxon>Dikarya</taxon>
        <taxon>Ascomycota</taxon>
        <taxon>Pezizomycotina</taxon>
        <taxon>Dothideomycetes</taxon>
        <taxon>Dothideomycetidae</taxon>
        <taxon>Mycosphaerellales</taxon>
        <taxon>Teratosphaeriaceae</taxon>
        <taxon>Teratosphaeria</taxon>
    </lineage>
</organism>